<feature type="transmembrane region" description="Helical" evidence="1">
    <location>
        <begin position="204"/>
        <end position="226"/>
    </location>
</feature>
<dbReference type="EMBL" id="LKLS01000064">
    <property type="protein sequence ID" value="KSU20509.1"/>
    <property type="molecule type" value="Genomic_DNA"/>
</dbReference>
<evidence type="ECO:0000313" key="9">
    <source>
        <dbReference type="EMBL" id="QRZ35277.1"/>
    </source>
</evidence>
<dbReference type="Proteomes" id="UP000192067">
    <property type="component" value="Chromosome"/>
</dbReference>
<dbReference type="InterPro" id="IPR049500">
    <property type="entry name" value="Peptidase_M50B-like"/>
</dbReference>
<evidence type="ECO:0000313" key="5">
    <source>
        <dbReference type="EMBL" id="ARE21289.1"/>
    </source>
</evidence>
<reference evidence="2" key="7">
    <citation type="submission" date="2023-09" db="EMBL/GenBank/DDBJ databases">
        <title>Complete Genomes and Methylome analysis of Lactococcus lactis subs lactis strains.</title>
        <authorList>
            <person name="Fomenkov A."/>
            <person name="McDonnell B."/>
            <person name="Sun L."/>
            <person name="Van Sinderen D."/>
            <person name="Roberts R.J."/>
        </authorList>
    </citation>
    <scope>NUCLEOTIDE SEQUENCE</scope>
    <source>
        <strain evidence="2">229</strain>
    </source>
</reference>
<dbReference type="EMBL" id="CP015897">
    <property type="protein sequence ID" value="ARD99266.1"/>
    <property type="molecule type" value="Genomic_DNA"/>
</dbReference>
<evidence type="ECO:0000313" key="15">
    <source>
        <dbReference type="Proteomes" id="UP000192095"/>
    </source>
</evidence>
<dbReference type="OMA" id="MIRNAYG"/>
<dbReference type="AlphaFoldDB" id="A0A0A7T0Y7"/>
<reference evidence="11 12" key="2">
    <citation type="submission" date="2015-10" db="EMBL/GenBank/DDBJ databases">
        <title>Draft Genome Sequences of 11 Lactococcus lactis subspecies cremoris strains.</title>
        <authorList>
            <person name="Wels M."/>
            <person name="Backus L."/>
            <person name="Boekhorst J."/>
            <person name="Dijkstra A."/>
            <person name="Beerthuizen M."/>
            <person name="Kelly W."/>
            <person name="Siezen R."/>
            <person name="Bachmann H."/>
            <person name="Van Hijum S."/>
        </authorList>
    </citation>
    <scope>NUCLEOTIDE SEQUENCE [LARGE SCALE GENOMIC DNA]</scope>
    <source>
        <strain evidence="11">LMG9449</strain>
        <strain evidence="12">M20</strain>
    </source>
</reference>
<accession>A0A0A7T0Y7</accession>
<gene>
    <name evidence="6" type="ORF">JCM5805K_2038</name>
    <name evidence="9" type="ORF">LL223_1636</name>
    <name evidence="2" type="ORF">LL229_1750</name>
    <name evidence="3" type="ORF">LL275_1639</name>
    <name evidence="5" type="ORF">LLUC06_1746</name>
    <name evidence="4" type="ORF">LLUC11_1559</name>
    <name evidence="7" type="ORF">LMG9449_0615</name>
    <name evidence="8" type="ORF">M20_0134</name>
</gene>
<dbReference type="EMBL" id="CP090823">
    <property type="protein sequence ID" value="ARD96631.1"/>
    <property type="molecule type" value="Genomic_DNA"/>
</dbReference>
<dbReference type="EMBL" id="CP031926">
    <property type="protein sequence ID" value="QRZ35277.1"/>
    <property type="molecule type" value="Genomic_DNA"/>
</dbReference>
<keyword evidence="1" id="KW-0472">Membrane</keyword>
<dbReference type="PANTHER" id="PTHR33979:SF2">
    <property type="entry name" value="PEPTIDASE M50B-LIKE-DOMAIN-CONTAINING PROTEIN"/>
    <property type="match status" value="1"/>
</dbReference>
<dbReference type="Proteomes" id="UP001055586">
    <property type="component" value="Chromosome"/>
</dbReference>
<feature type="transmembrane region" description="Helical" evidence="1">
    <location>
        <begin position="24"/>
        <end position="43"/>
    </location>
</feature>
<evidence type="ECO:0000313" key="4">
    <source>
        <dbReference type="EMBL" id="ARE13888.1"/>
    </source>
</evidence>
<dbReference type="EMBL" id="LKLU01000003">
    <property type="protein sequence ID" value="KSU23462.1"/>
    <property type="molecule type" value="Genomic_DNA"/>
</dbReference>
<evidence type="ECO:0000313" key="11">
    <source>
        <dbReference type="Proteomes" id="UP000053612"/>
    </source>
</evidence>
<reference evidence="5" key="6">
    <citation type="submission" date="2023-07" db="EMBL/GenBank/DDBJ databases">
        <authorList>
            <person name="McDonnell B."/>
        </authorList>
    </citation>
    <scope>NUCLEOTIDE SEQUENCE</scope>
    <source>
        <strain evidence="9">223</strain>
        <strain evidence="5">UC06</strain>
    </source>
</reference>
<feature type="transmembrane region" description="Helical" evidence="1">
    <location>
        <begin position="88"/>
        <end position="110"/>
    </location>
</feature>
<dbReference type="PANTHER" id="PTHR33979">
    <property type="entry name" value="OS02G0221600 PROTEIN"/>
    <property type="match status" value="1"/>
</dbReference>
<evidence type="ECO:0000313" key="6">
    <source>
        <dbReference type="EMBL" id="GAM80921.1"/>
    </source>
</evidence>
<dbReference type="Proteomes" id="UP000053719">
    <property type="component" value="Unassembled WGS sequence"/>
</dbReference>
<dbReference type="PATRIC" id="fig|1360.101.peg.784"/>
<evidence type="ECO:0000313" key="12">
    <source>
        <dbReference type="Proteomes" id="UP000053719"/>
    </source>
</evidence>
<evidence type="ECO:0000313" key="13">
    <source>
        <dbReference type="Proteomes" id="UP000192067"/>
    </source>
</evidence>
<keyword evidence="1" id="KW-1133">Transmembrane helix</keyword>
<dbReference type="Proteomes" id="UP000192085">
    <property type="component" value="Chromosome"/>
</dbReference>
<evidence type="ECO:0000313" key="10">
    <source>
        <dbReference type="Proteomes" id="UP000031847"/>
    </source>
</evidence>
<dbReference type="Pfam" id="PF13398">
    <property type="entry name" value="Peptidase_M50B"/>
    <property type="match status" value="1"/>
</dbReference>
<evidence type="ECO:0000313" key="14">
    <source>
        <dbReference type="Proteomes" id="UP000192085"/>
    </source>
</evidence>
<evidence type="ECO:0000313" key="3">
    <source>
        <dbReference type="EMBL" id="ARD99266.1"/>
    </source>
</evidence>
<keyword evidence="1" id="KW-0812">Transmembrane</keyword>
<dbReference type="Proteomes" id="UP000192095">
    <property type="component" value="Chromosome"/>
</dbReference>
<sequence>MQDFIQYIYSAFERIADFSDQQKIILLGLICGLLIAIFLYPLLRILVTLLHEFGHALAAKITFGKVYRIHLNHDSSGLTQTSGGGRSFFVLLMGYPMPLLFGCLFSWFLIINHPEFILISLLIVSLSVLIVVKNWYGFLICLLGILITGALLYFGQIQIFNFMGGALIGFLTLGAFIDLRVIFHKNEELSDADLLHEKFQIIPAFVWKLIFLLMMSSCLFLIIITFKTLFSK</sequence>
<dbReference type="Proteomes" id="UP000053612">
    <property type="component" value="Unassembled WGS sequence"/>
</dbReference>
<reference evidence="9" key="5">
    <citation type="journal article" date="2020" name="Mol. Microbiol.">
        <title>The CWPS Rubik's cube: Linking diversity of cell wall polysaccharide structures with the encoded biosynthetic machinery of selected Lactococcus lactis strains.</title>
        <authorList>
            <person name="Mahony J."/>
            <person name="Frantzen C."/>
            <person name="Vinogradov E."/>
            <person name="Sadovskaya I."/>
            <person name="Theodorou I."/>
            <person name="Kelleher P."/>
            <person name="Chapot-Chartier M.P."/>
            <person name="Cambillau C."/>
            <person name="Holo H."/>
            <person name="van Sinderen D."/>
        </authorList>
    </citation>
    <scope>NUCLEOTIDE SEQUENCE</scope>
    <source>
        <strain evidence="9">223</strain>
    </source>
</reference>
<feature type="transmembrane region" description="Helical" evidence="1">
    <location>
        <begin position="137"/>
        <end position="156"/>
    </location>
</feature>
<proteinExistence type="predicted"/>
<dbReference type="Proteomes" id="UP000031847">
    <property type="component" value="Unassembled WGS sequence"/>
</dbReference>
<dbReference type="EMBL" id="BBSI01000033">
    <property type="protein sequence ID" value="GAM80921.1"/>
    <property type="molecule type" value="Genomic_DNA"/>
</dbReference>
<evidence type="ECO:0000256" key="1">
    <source>
        <dbReference type="SAM" id="Phobius"/>
    </source>
</evidence>
<dbReference type="EMBL" id="CP015904">
    <property type="protein sequence ID" value="ARE13888.1"/>
    <property type="molecule type" value="Genomic_DNA"/>
</dbReference>
<organism evidence="8 12">
    <name type="scientific">Lactococcus lactis subsp. lactis</name>
    <name type="common">Streptococcus lactis</name>
    <dbReference type="NCBI Taxonomy" id="1360"/>
    <lineage>
        <taxon>Bacteria</taxon>
        <taxon>Bacillati</taxon>
        <taxon>Bacillota</taxon>
        <taxon>Bacilli</taxon>
        <taxon>Lactobacillales</taxon>
        <taxon>Streptococcaceae</taxon>
        <taxon>Lactococcus</taxon>
    </lineage>
</organism>
<feature type="transmembrane region" description="Helical" evidence="1">
    <location>
        <begin position="116"/>
        <end position="132"/>
    </location>
</feature>
<reference evidence="6 10" key="1">
    <citation type="submission" date="2015-01" db="EMBL/GenBank/DDBJ databases">
        <title>Lactococcus lactis subsp.lactis JCM 5805 whole genome shotgun sequence.</title>
        <authorList>
            <person name="Fujii T."/>
            <person name="Tomita Y."/>
            <person name="Ikushima S."/>
            <person name="Fujiwara D."/>
        </authorList>
    </citation>
    <scope>NUCLEOTIDE SEQUENCE [LARGE SCALE GENOMIC DNA]</scope>
    <source>
        <strain evidence="6 10">JCM 5805</strain>
    </source>
</reference>
<evidence type="ECO:0000313" key="2">
    <source>
        <dbReference type="EMBL" id="ARD96631.1"/>
    </source>
</evidence>
<reference evidence="8" key="4">
    <citation type="journal article" date="2017" name="Genome Announc.">
        <title>Draft Genome Sequences of 24 Lactococcus lactis Strains.</title>
        <authorList>
            <person name="Backus L."/>
            <person name="Wels M."/>
            <person name="Boekhorst J."/>
            <person name="Dijkstra A.R."/>
            <person name="Beerthuyzen M."/>
            <person name="Kelly W.J."/>
            <person name="Siezen R.J."/>
            <person name="van Hijum S.A."/>
            <person name="Bachmann H."/>
        </authorList>
    </citation>
    <scope>NUCLEOTIDE SEQUENCE</scope>
    <source>
        <strain evidence="7">LMG9447</strain>
        <strain evidence="8">M20</strain>
    </source>
</reference>
<dbReference type="Proteomes" id="UP000663169">
    <property type="component" value="Chromosome"/>
</dbReference>
<dbReference type="EMBL" id="CP015902">
    <property type="protein sequence ID" value="ARE21289.1"/>
    <property type="molecule type" value="Genomic_DNA"/>
</dbReference>
<name>A0A0A7T0Y7_LACLL</name>
<protein>
    <submittedName>
        <fullName evidence="2">M50 family metallopeptidase</fullName>
    </submittedName>
    <submittedName>
        <fullName evidence="8">Putative integral membrane protein</fullName>
    </submittedName>
</protein>
<evidence type="ECO:0000313" key="8">
    <source>
        <dbReference type="EMBL" id="KSU23462.1"/>
    </source>
</evidence>
<reference evidence="13 14" key="3">
    <citation type="journal article" date="2017" name="BMC Genomics">
        <title>Comparative and functional genomics of the Lactococcus lactis taxon; insights into evolution and niche adaptation.</title>
        <authorList>
            <person name="Kelleher P."/>
            <person name="Bottacini F."/>
            <person name="Mahony J."/>
            <person name="Kilcawley K.N."/>
            <person name="van Sinderen D."/>
        </authorList>
    </citation>
    <scope>NUCLEOTIDE SEQUENCE [LARGE SCALE GENOMIC DNA]</scope>
    <source>
        <strain evidence="3 14">275</strain>
        <strain evidence="5 15">UC06</strain>
        <strain evidence="4 13">UC11</strain>
    </source>
</reference>
<evidence type="ECO:0000313" key="7">
    <source>
        <dbReference type="EMBL" id="KSU20509.1"/>
    </source>
</evidence>
<feature type="transmembrane region" description="Helical" evidence="1">
    <location>
        <begin position="162"/>
        <end position="183"/>
    </location>
</feature>
<dbReference type="RefSeq" id="WP_003129391.1">
    <property type="nucleotide sequence ID" value="NZ_BAABQR010000006.1"/>
</dbReference>